<dbReference type="PANTHER" id="PTHR32319:SF0">
    <property type="entry name" value="BACTERIAL HEMOLYSIN-LIKE PROTEIN"/>
    <property type="match status" value="1"/>
</dbReference>
<dbReference type="GO" id="GO:0003723">
    <property type="term" value="F:RNA binding"/>
    <property type="evidence" value="ECO:0007669"/>
    <property type="project" value="UniProtKB-KW"/>
</dbReference>
<dbReference type="Pfam" id="PF01728">
    <property type="entry name" value="FtsJ"/>
    <property type="match status" value="1"/>
</dbReference>
<dbReference type="NCBIfam" id="TIGR00478">
    <property type="entry name" value="tly"/>
    <property type="match status" value="1"/>
</dbReference>
<evidence type="ECO:0000259" key="5">
    <source>
        <dbReference type="Pfam" id="PF01728"/>
    </source>
</evidence>
<dbReference type="GO" id="GO:0008168">
    <property type="term" value="F:methyltransferase activity"/>
    <property type="evidence" value="ECO:0007669"/>
    <property type="project" value="UniProtKB-KW"/>
</dbReference>
<dbReference type="InterPro" id="IPR036986">
    <property type="entry name" value="S4_RNA-bd_sf"/>
</dbReference>
<dbReference type="InterPro" id="IPR047048">
    <property type="entry name" value="TlyA"/>
</dbReference>
<dbReference type="SUPFAM" id="SSF53335">
    <property type="entry name" value="S-adenosyl-L-methionine-dependent methyltransferases"/>
    <property type="match status" value="1"/>
</dbReference>
<dbReference type="AlphaFoldDB" id="A0A2M9G5D1"/>
<accession>A0A2M9G5D1</accession>
<evidence type="ECO:0000256" key="3">
    <source>
        <dbReference type="PROSITE-ProRule" id="PRU00182"/>
    </source>
</evidence>
<evidence type="ECO:0000313" key="6">
    <source>
        <dbReference type="EMBL" id="PJK30925.1"/>
    </source>
</evidence>
<feature type="domain" description="Ribosomal RNA methyltransferase FtsJ" evidence="5">
    <location>
        <begin position="52"/>
        <end position="233"/>
    </location>
</feature>
<name>A0A2M9G5D1_9PROT</name>
<feature type="domain" description="RNA-binding S4" evidence="4">
    <location>
        <begin position="2"/>
        <end position="37"/>
    </location>
</feature>
<dbReference type="OrthoDB" id="9784736at2"/>
<evidence type="ECO:0000256" key="2">
    <source>
        <dbReference type="ARBA" id="ARBA00029460"/>
    </source>
</evidence>
<organism evidence="6 7">
    <name type="scientific">Minwuia thermotolerans</name>
    <dbReference type="NCBI Taxonomy" id="2056226"/>
    <lineage>
        <taxon>Bacteria</taxon>
        <taxon>Pseudomonadati</taxon>
        <taxon>Pseudomonadota</taxon>
        <taxon>Alphaproteobacteria</taxon>
        <taxon>Minwuiales</taxon>
        <taxon>Minwuiaceae</taxon>
        <taxon>Minwuia</taxon>
    </lineage>
</organism>
<dbReference type="InterPro" id="IPR004538">
    <property type="entry name" value="Hemolysin_A/TlyA"/>
</dbReference>
<dbReference type="Proteomes" id="UP000229498">
    <property type="component" value="Unassembled WGS sequence"/>
</dbReference>
<evidence type="ECO:0000256" key="1">
    <source>
        <dbReference type="ARBA" id="ARBA00022884"/>
    </source>
</evidence>
<dbReference type="Gene3D" id="3.40.50.150">
    <property type="entry name" value="Vaccinia Virus protein VP39"/>
    <property type="match status" value="1"/>
</dbReference>
<dbReference type="PANTHER" id="PTHR32319">
    <property type="entry name" value="BACTERIAL HEMOLYSIN-LIKE PROTEIN"/>
    <property type="match status" value="1"/>
</dbReference>
<dbReference type="InterPro" id="IPR029063">
    <property type="entry name" value="SAM-dependent_MTases_sf"/>
</dbReference>
<dbReference type="Pfam" id="PF01479">
    <property type="entry name" value="S4"/>
    <property type="match status" value="1"/>
</dbReference>
<keyword evidence="6" id="KW-0808">Transferase</keyword>
<dbReference type="CDD" id="cd00165">
    <property type="entry name" value="S4"/>
    <property type="match status" value="1"/>
</dbReference>
<dbReference type="PROSITE" id="PS50889">
    <property type="entry name" value="S4"/>
    <property type="match status" value="1"/>
</dbReference>
<gene>
    <name evidence="6" type="ORF">CVT23_04270</name>
</gene>
<dbReference type="EMBL" id="PHIG01000012">
    <property type="protein sequence ID" value="PJK30925.1"/>
    <property type="molecule type" value="Genomic_DNA"/>
</dbReference>
<dbReference type="InterPro" id="IPR002877">
    <property type="entry name" value="RNA_MeTrfase_FtsJ_dom"/>
</dbReference>
<keyword evidence="1 3" id="KW-0694">RNA-binding</keyword>
<dbReference type="GO" id="GO:0032259">
    <property type="term" value="P:methylation"/>
    <property type="evidence" value="ECO:0007669"/>
    <property type="project" value="UniProtKB-KW"/>
</dbReference>
<evidence type="ECO:0000313" key="7">
    <source>
        <dbReference type="Proteomes" id="UP000229498"/>
    </source>
</evidence>
<dbReference type="Gene3D" id="3.10.290.10">
    <property type="entry name" value="RNA-binding S4 domain"/>
    <property type="match status" value="1"/>
</dbReference>
<evidence type="ECO:0000259" key="4">
    <source>
        <dbReference type="Pfam" id="PF01479"/>
    </source>
</evidence>
<protein>
    <submittedName>
        <fullName evidence="6">TlyA family rRNA (Cytidine-2'-O)-methyltransferase</fullName>
    </submittedName>
</protein>
<dbReference type="InterPro" id="IPR002942">
    <property type="entry name" value="S4_RNA-bd"/>
</dbReference>
<dbReference type="SUPFAM" id="SSF55174">
    <property type="entry name" value="Alpha-L RNA-binding motif"/>
    <property type="match status" value="1"/>
</dbReference>
<dbReference type="PIRSF" id="PIRSF005578">
    <property type="entry name" value="TlyA"/>
    <property type="match status" value="1"/>
</dbReference>
<comment type="similarity">
    <text evidence="2">Belongs to the TlyA family.</text>
</comment>
<sequence>MLVDLGLADSRARARALILDGKVRADGQSVAKPGQLLARAAHVELTEPDHPWVSRGGLKLEAALEHFGIDPAGKVALDLGASTGGFTDVLLARGAARVYAVDVGHGQLHPRLAADPRVISLEGVNARTLDRALIPEPPGLIVCDVSFIGLRTALPAALALAAPGAALVALIKPQFEAGPESVGKGGVVRDEAVRRRTVDAVVDWLEGEAGWRVAGVTDSPVAGSDGNREYLLAAFAPE</sequence>
<keyword evidence="7" id="KW-1185">Reference proteome</keyword>
<keyword evidence="6" id="KW-0489">Methyltransferase</keyword>
<proteinExistence type="inferred from homology"/>
<reference evidence="6 7" key="1">
    <citation type="submission" date="2017-11" db="EMBL/GenBank/DDBJ databases">
        <title>Draft genome sequence of Rhizobiales bacterium SY3-13.</title>
        <authorList>
            <person name="Sun C."/>
        </authorList>
    </citation>
    <scope>NUCLEOTIDE SEQUENCE [LARGE SCALE GENOMIC DNA]</scope>
    <source>
        <strain evidence="6 7">SY3-13</strain>
    </source>
</reference>
<comment type="caution">
    <text evidence="6">The sequence shown here is derived from an EMBL/GenBank/DDBJ whole genome shotgun (WGS) entry which is preliminary data.</text>
</comment>